<accession>A0A098LDK6</accession>
<dbReference type="STRING" id="153721.MYP_2253"/>
<dbReference type="Pfam" id="PF02879">
    <property type="entry name" value="PGM_PMM_II"/>
    <property type="match status" value="1"/>
</dbReference>
<evidence type="ECO:0000259" key="11">
    <source>
        <dbReference type="Pfam" id="PF02880"/>
    </source>
</evidence>
<dbReference type="InterPro" id="IPR036900">
    <property type="entry name" value="A-D-PHexomutase_C_sf"/>
</dbReference>
<organism evidence="12 13">
    <name type="scientific">Sporocytophaga myxococcoides</name>
    <dbReference type="NCBI Taxonomy" id="153721"/>
    <lineage>
        <taxon>Bacteria</taxon>
        <taxon>Pseudomonadati</taxon>
        <taxon>Bacteroidota</taxon>
        <taxon>Cytophagia</taxon>
        <taxon>Cytophagales</taxon>
        <taxon>Cytophagaceae</taxon>
        <taxon>Sporocytophaga</taxon>
    </lineage>
</organism>
<dbReference type="PRINTS" id="PR00509">
    <property type="entry name" value="PGMPMM"/>
</dbReference>
<dbReference type="SUPFAM" id="SSF55957">
    <property type="entry name" value="Phosphoglucomutase, C-terminal domain"/>
    <property type="match status" value="1"/>
</dbReference>
<gene>
    <name evidence="12" type="ORF">MYP_2253</name>
</gene>
<dbReference type="eggNOG" id="COG1109">
    <property type="taxonomic scope" value="Bacteria"/>
</dbReference>
<keyword evidence="5 7" id="KW-0460">Magnesium</keyword>
<evidence type="ECO:0000259" key="9">
    <source>
        <dbReference type="Pfam" id="PF02878"/>
    </source>
</evidence>
<comment type="similarity">
    <text evidence="2 7">Belongs to the phosphohexose mutase family.</text>
</comment>
<dbReference type="PANTHER" id="PTHR45745:SF1">
    <property type="entry name" value="PHOSPHOGLUCOMUTASE 2B-RELATED"/>
    <property type="match status" value="1"/>
</dbReference>
<dbReference type="SUPFAM" id="SSF53738">
    <property type="entry name" value="Phosphoglucomutase, first 3 domains"/>
    <property type="match status" value="3"/>
</dbReference>
<comment type="caution">
    <text evidence="12">The sequence shown here is derived from an EMBL/GenBank/DDBJ whole genome shotgun (WGS) entry which is preliminary data.</text>
</comment>
<dbReference type="OrthoDB" id="9806956at2"/>
<comment type="cofactor">
    <cofactor evidence="1">
        <name>Mg(2+)</name>
        <dbReference type="ChEBI" id="CHEBI:18420"/>
    </cofactor>
</comment>
<dbReference type="InterPro" id="IPR005845">
    <property type="entry name" value="A-D-PHexomutase_a/b/a-II"/>
</dbReference>
<feature type="domain" description="Alpha-D-phosphohexomutase C-terminal" evidence="8">
    <location>
        <begin position="515"/>
        <end position="553"/>
    </location>
</feature>
<dbReference type="PROSITE" id="PS00710">
    <property type="entry name" value="PGM_PMM"/>
    <property type="match status" value="1"/>
</dbReference>
<evidence type="ECO:0000313" key="13">
    <source>
        <dbReference type="Proteomes" id="UP000030185"/>
    </source>
</evidence>
<dbReference type="GO" id="GO:0006166">
    <property type="term" value="P:purine ribonucleoside salvage"/>
    <property type="evidence" value="ECO:0007669"/>
    <property type="project" value="TreeGrafter"/>
</dbReference>
<dbReference type="InterPro" id="IPR016066">
    <property type="entry name" value="A-D-PHexomutase_CS"/>
</dbReference>
<dbReference type="GO" id="GO:0000287">
    <property type="term" value="F:magnesium ion binding"/>
    <property type="evidence" value="ECO:0007669"/>
    <property type="project" value="InterPro"/>
</dbReference>
<evidence type="ECO:0000256" key="4">
    <source>
        <dbReference type="ARBA" id="ARBA00022723"/>
    </source>
</evidence>
<evidence type="ECO:0000259" key="10">
    <source>
        <dbReference type="Pfam" id="PF02879"/>
    </source>
</evidence>
<dbReference type="GO" id="GO:0005975">
    <property type="term" value="P:carbohydrate metabolic process"/>
    <property type="evidence" value="ECO:0007669"/>
    <property type="project" value="InterPro"/>
</dbReference>
<evidence type="ECO:0000256" key="3">
    <source>
        <dbReference type="ARBA" id="ARBA00022553"/>
    </source>
</evidence>
<dbReference type="InterPro" id="IPR005844">
    <property type="entry name" value="A-D-PHexomutase_a/b/a-I"/>
</dbReference>
<dbReference type="InterPro" id="IPR005841">
    <property type="entry name" value="Alpha-D-phosphohexomutase_SF"/>
</dbReference>
<dbReference type="Gene3D" id="3.40.120.10">
    <property type="entry name" value="Alpha-D-Glucose-1,6-Bisphosphate, subunit A, domain 3"/>
    <property type="match status" value="3"/>
</dbReference>
<keyword evidence="3" id="KW-0597">Phosphoprotein</keyword>
<evidence type="ECO:0000256" key="2">
    <source>
        <dbReference type="ARBA" id="ARBA00010231"/>
    </source>
</evidence>
<evidence type="ECO:0000256" key="5">
    <source>
        <dbReference type="ARBA" id="ARBA00022842"/>
    </source>
</evidence>
<keyword evidence="13" id="KW-1185">Reference proteome</keyword>
<reference evidence="12 13" key="1">
    <citation type="submission" date="2014-09" db="EMBL/GenBank/DDBJ databases">
        <title>Sporocytophaga myxococcoides PG-01 genome sequencing.</title>
        <authorList>
            <person name="Liu L."/>
            <person name="Gao P.J."/>
            <person name="Chen G.J."/>
            <person name="Wang L.S."/>
        </authorList>
    </citation>
    <scope>NUCLEOTIDE SEQUENCE [LARGE SCALE GENOMIC DNA]</scope>
    <source>
        <strain evidence="12 13">PG-01</strain>
    </source>
</reference>
<dbReference type="PANTHER" id="PTHR45745">
    <property type="entry name" value="PHOSPHOMANNOMUTASE 45A"/>
    <property type="match status" value="1"/>
</dbReference>
<dbReference type="EMBL" id="BBLT01000004">
    <property type="protein sequence ID" value="GAL85025.1"/>
    <property type="molecule type" value="Genomic_DNA"/>
</dbReference>
<evidence type="ECO:0000256" key="1">
    <source>
        <dbReference type="ARBA" id="ARBA00001946"/>
    </source>
</evidence>
<dbReference type="Pfam" id="PF00408">
    <property type="entry name" value="PGM_PMM_IV"/>
    <property type="match status" value="1"/>
</dbReference>
<proteinExistence type="inferred from homology"/>
<dbReference type="Proteomes" id="UP000030185">
    <property type="component" value="Unassembled WGS sequence"/>
</dbReference>
<keyword evidence="4 7" id="KW-0479">Metal-binding</keyword>
<feature type="domain" description="Alpha-D-phosphohexomutase alpha/beta/alpha" evidence="10">
    <location>
        <begin position="217"/>
        <end position="323"/>
    </location>
</feature>
<dbReference type="Gene3D" id="3.30.310.50">
    <property type="entry name" value="Alpha-D-phosphohexomutase, C-terminal domain"/>
    <property type="match status" value="1"/>
</dbReference>
<dbReference type="InterPro" id="IPR005846">
    <property type="entry name" value="A-D-PHexomutase_a/b/a-III"/>
</dbReference>
<dbReference type="Pfam" id="PF02880">
    <property type="entry name" value="PGM_PMM_III"/>
    <property type="match status" value="1"/>
</dbReference>
<dbReference type="GO" id="GO:0008973">
    <property type="term" value="F:phosphopentomutase activity"/>
    <property type="evidence" value="ECO:0007669"/>
    <property type="project" value="TreeGrafter"/>
</dbReference>
<dbReference type="InterPro" id="IPR016055">
    <property type="entry name" value="A-D-PHexomutase_a/b/a-I/II/III"/>
</dbReference>
<dbReference type="RefSeq" id="WP_045462967.1">
    <property type="nucleotide sequence ID" value="NZ_BBLT01000004.1"/>
</dbReference>
<evidence type="ECO:0000259" key="8">
    <source>
        <dbReference type="Pfam" id="PF00408"/>
    </source>
</evidence>
<dbReference type="Pfam" id="PF02878">
    <property type="entry name" value="PGM_PMM_I"/>
    <property type="match status" value="1"/>
</dbReference>
<feature type="domain" description="Alpha-D-phosphohexomutase alpha/beta/alpha" evidence="11">
    <location>
        <begin position="332"/>
        <end position="456"/>
    </location>
</feature>
<protein>
    <submittedName>
        <fullName evidence="12">Phosphoglucomutase</fullName>
    </submittedName>
</protein>
<evidence type="ECO:0000313" key="12">
    <source>
        <dbReference type="EMBL" id="GAL85025.1"/>
    </source>
</evidence>
<dbReference type="InterPro" id="IPR005843">
    <property type="entry name" value="A-D-PHexomutase_C"/>
</dbReference>
<evidence type="ECO:0000256" key="6">
    <source>
        <dbReference type="ARBA" id="ARBA00023235"/>
    </source>
</evidence>
<dbReference type="AlphaFoldDB" id="A0A098LDK6"/>
<name>A0A098LDK6_9BACT</name>
<keyword evidence="6" id="KW-0413">Isomerase</keyword>
<sequence length="586" mass="65215">MEGTLIESTKIDKATKDRINQWLNGNYDSQTKDEIKGLIKRGKEDELIDSFYKDLEFGTGGLRGIMGVGSNRMNKYTIGMATQGLSNYLKKSFPGEQLKVAVAHDSRNNSDYFAKITAEVFSANGIKVYFFKALRPTPELSFAVRLLGCHGGVVLTASHNPKEYNGYKAYWKDGAQMIAPHDKNTITEVQNIKDVSDIKFQRNDALIEIIGEEVDSKYLDMIHSLSISKDAIKRQKDLKIVFTPIHGTGIVLVPDVLKKFGFTNINVVEEQSKPDGNFPTVVYPNPEEPDALSLALKKAKEIDADILMGTDPDSDRVGIAVKNHKGEFQLLNGNQTGSLLLNYLINAWKDAGKIKGKEFIVKTIVTTYLIDKIAADNGVKCYNTLTGFKYIAALIGELEGKELFIGGGEESYGYLVGDQVRDKDAISSCAFIAEMAAYAKDKGVSLFDMMRDMYVKYGFYKEKLISLTKKGKSGAEEIQQMMKDLRNNPPKVVAGSALIQLKDYQAQTIKDLKTGKETPTNLPKENVLQFLTEDGTLVSARPSGTEPKIKFYISVNTPLSKKEDYDKVNIELDKKIENVINDMNLK</sequence>
<evidence type="ECO:0000256" key="7">
    <source>
        <dbReference type="RuleBase" id="RU004326"/>
    </source>
</evidence>
<dbReference type="CDD" id="cd05799">
    <property type="entry name" value="PGM2"/>
    <property type="match status" value="1"/>
</dbReference>
<feature type="domain" description="Alpha-D-phosphohexomutase alpha/beta/alpha" evidence="9">
    <location>
        <begin position="56"/>
        <end position="192"/>
    </location>
</feature>